<organism evidence="1 2">
    <name type="scientific">Azomonas macrocytogenes</name>
    <name type="common">Azotobacter macrocytogenes</name>
    <dbReference type="NCBI Taxonomy" id="69962"/>
    <lineage>
        <taxon>Bacteria</taxon>
        <taxon>Pseudomonadati</taxon>
        <taxon>Pseudomonadota</taxon>
        <taxon>Gammaproteobacteria</taxon>
        <taxon>Pseudomonadales</taxon>
        <taxon>Pseudomonadaceae</taxon>
        <taxon>Azomonas</taxon>
    </lineage>
</organism>
<dbReference type="Proteomes" id="UP000549250">
    <property type="component" value="Unassembled WGS sequence"/>
</dbReference>
<dbReference type="AlphaFoldDB" id="A0A839T7D4"/>
<evidence type="ECO:0000313" key="1">
    <source>
        <dbReference type="EMBL" id="MBB3104164.1"/>
    </source>
</evidence>
<gene>
    <name evidence="1" type="ORF">FHR87_002579</name>
</gene>
<accession>A0A839T7D4</accession>
<proteinExistence type="predicted"/>
<dbReference type="RefSeq" id="WP_183167059.1">
    <property type="nucleotide sequence ID" value="NZ_JACHXI010000013.1"/>
</dbReference>
<protein>
    <submittedName>
        <fullName evidence="1">Uncharacterized protein</fullName>
    </submittedName>
</protein>
<name>A0A839T7D4_AZOMA</name>
<sequence>MKILQHLSAKAVIATLLQPVPVALFLLDGIVDPFLGKVEDLGDSNKYPVPSGSRLQTGHLEHFGCCKMLLS</sequence>
<keyword evidence="2" id="KW-1185">Reference proteome</keyword>
<evidence type="ECO:0000313" key="2">
    <source>
        <dbReference type="Proteomes" id="UP000549250"/>
    </source>
</evidence>
<comment type="caution">
    <text evidence="1">The sequence shown here is derived from an EMBL/GenBank/DDBJ whole genome shotgun (WGS) entry which is preliminary data.</text>
</comment>
<reference evidence="1 2" key="1">
    <citation type="submission" date="2020-08" db="EMBL/GenBank/DDBJ databases">
        <title>Genomic Encyclopedia of Type Strains, Phase III (KMG-III): the genomes of soil and plant-associated and newly described type strains.</title>
        <authorList>
            <person name="Whitman W."/>
        </authorList>
    </citation>
    <scope>NUCLEOTIDE SEQUENCE [LARGE SCALE GENOMIC DNA]</scope>
    <source>
        <strain evidence="1 2">CECT 4462</strain>
    </source>
</reference>
<dbReference type="EMBL" id="JACHXI010000013">
    <property type="protein sequence ID" value="MBB3104164.1"/>
    <property type="molecule type" value="Genomic_DNA"/>
</dbReference>